<evidence type="ECO:0000259" key="20">
    <source>
        <dbReference type="PROSITE" id="PS50199"/>
    </source>
</evidence>
<feature type="domain" description="RanBP2-type" evidence="20">
    <location>
        <begin position="104"/>
        <end position="133"/>
    </location>
</feature>
<dbReference type="GO" id="GO:0032259">
    <property type="term" value="P:methylation"/>
    <property type="evidence" value="ECO:0007669"/>
    <property type="project" value="UniProtKB-KW"/>
</dbReference>
<dbReference type="PANTHER" id="PTHR45814">
    <property type="entry name" value="HISTONE-LYSINE N-METHYLTRANSFERASE SETD1"/>
    <property type="match status" value="1"/>
</dbReference>
<feature type="region of interest" description="Disordered" evidence="17">
    <location>
        <begin position="329"/>
        <end position="398"/>
    </location>
</feature>
<comment type="subcellular location">
    <subcellularLocation>
        <location evidence="1">Nucleus</location>
    </subcellularLocation>
</comment>
<evidence type="ECO:0000256" key="17">
    <source>
        <dbReference type="SAM" id="MobiDB-lite"/>
    </source>
</evidence>
<dbReference type="PROSITE" id="PS50014">
    <property type="entry name" value="BROMODOMAIN_2"/>
    <property type="match status" value="1"/>
</dbReference>
<dbReference type="Pfam" id="PF00628">
    <property type="entry name" value="PHD"/>
    <property type="match status" value="1"/>
</dbReference>
<feature type="compositionally biased region" description="Low complexity" evidence="17">
    <location>
        <begin position="893"/>
        <end position="903"/>
    </location>
</feature>
<evidence type="ECO:0000256" key="2">
    <source>
        <dbReference type="ARBA" id="ARBA00012182"/>
    </source>
</evidence>
<feature type="region of interest" description="Disordered" evidence="17">
    <location>
        <begin position="1288"/>
        <end position="1308"/>
    </location>
</feature>
<keyword evidence="6" id="KW-0479">Metal-binding</keyword>
<dbReference type="Pfam" id="PF00439">
    <property type="entry name" value="Bromodomain"/>
    <property type="match status" value="1"/>
</dbReference>
<dbReference type="InterPro" id="IPR019786">
    <property type="entry name" value="Zinc_finger_PHD-type_CS"/>
</dbReference>
<feature type="compositionally biased region" description="Polar residues" evidence="17">
    <location>
        <begin position="1289"/>
        <end position="1302"/>
    </location>
</feature>
<dbReference type="Pfam" id="PF00856">
    <property type="entry name" value="SET"/>
    <property type="match status" value="1"/>
</dbReference>
<dbReference type="PROSITE" id="PS50016">
    <property type="entry name" value="ZF_PHD_2"/>
    <property type="match status" value="1"/>
</dbReference>
<dbReference type="InterPro" id="IPR001487">
    <property type="entry name" value="Bromodomain"/>
</dbReference>
<feature type="compositionally biased region" description="Polar residues" evidence="17">
    <location>
        <begin position="720"/>
        <end position="729"/>
    </location>
</feature>
<feature type="domain" description="RanBP2-type" evidence="20">
    <location>
        <begin position="910"/>
        <end position="940"/>
    </location>
</feature>
<dbReference type="PANTHER" id="PTHR45814:SF2">
    <property type="entry name" value="HISTONE-LYSINE N-METHYLTRANSFERASE SETD1"/>
    <property type="match status" value="1"/>
</dbReference>
<feature type="compositionally biased region" description="Basic and acidic residues" evidence="17">
    <location>
        <begin position="962"/>
        <end position="971"/>
    </location>
</feature>
<organism evidence="23">
    <name type="scientific">Skeletonema marinoi</name>
    <dbReference type="NCBI Taxonomy" id="267567"/>
    <lineage>
        <taxon>Eukaryota</taxon>
        <taxon>Sar</taxon>
        <taxon>Stramenopiles</taxon>
        <taxon>Ochrophyta</taxon>
        <taxon>Bacillariophyta</taxon>
        <taxon>Coscinodiscophyceae</taxon>
        <taxon>Thalassiosirophycidae</taxon>
        <taxon>Thalassiosirales</taxon>
        <taxon>Skeletonemataceae</taxon>
        <taxon>Skeletonema</taxon>
        <taxon>Skeletonema marinoi-dohrnii complex</taxon>
    </lineage>
</organism>
<dbReference type="PROSITE" id="PS50280">
    <property type="entry name" value="SET"/>
    <property type="match status" value="1"/>
</dbReference>
<evidence type="ECO:0000259" key="18">
    <source>
        <dbReference type="PROSITE" id="PS50014"/>
    </source>
</evidence>
<keyword evidence="10 15" id="KW-0103">Bromodomain</keyword>
<feature type="region of interest" description="Disordered" evidence="17">
    <location>
        <begin position="493"/>
        <end position="517"/>
    </location>
</feature>
<dbReference type="PRINTS" id="PR00503">
    <property type="entry name" value="BROMODOMAIN"/>
</dbReference>
<dbReference type="EC" id="2.1.1.354" evidence="2"/>
<keyword evidence="9" id="KW-0156">Chromatin regulator</keyword>
<feature type="domain" description="Post-SET" evidence="22">
    <location>
        <begin position="1454"/>
        <end position="1470"/>
    </location>
</feature>
<feature type="compositionally biased region" description="Gly residues" evidence="17">
    <location>
        <begin position="341"/>
        <end position="351"/>
    </location>
</feature>
<comment type="catalytic activity">
    <reaction evidence="14">
        <text>N(6),N(6)-dimethyl-L-lysyl(4)-[histone H3] + S-adenosyl-L-methionine = N(6),N(6),N(6)-trimethyl-L-lysyl(4)-[histone H3] + S-adenosyl-L-homocysteine + H(+)</text>
        <dbReference type="Rhea" id="RHEA:60272"/>
        <dbReference type="Rhea" id="RHEA-COMP:15537"/>
        <dbReference type="Rhea" id="RHEA-COMP:15540"/>
        <dbReference type="ChEBI" id="CHEBI:15378"/>
        <dbReference type="ChEBI" id="CHEBI:57856"/>
        <dbReference type="ChEBI" id="CHEBI:59789"/>
        <dbReference type="ChEBI" id="CHEBI:61961"/>
        <dbReference type="ChEBI" id="CHEBI:61976"/>
    </reaction>
</comment>
<evidence type="ECO:0000259" key="22">
    <source>
        <dbReference type="PROSITE" id="PS50868"/>
    </source>
</evidence>
<gene>
    <name evidence="23" type="ORF">SMAR0320_LOCUS5525</name>
</gene>
<feature type="region of interest" description="Disordered" evidence="17">
    <location>
        <begin position="161"/>
        <end position="204"/>
    </location>
</feature>
<dbReference type="PROSITE" id="PS50199">
    <property type="entry name" value="ZF_RANBP2_2"/>
    <property type="match status" value="2"/>
</dbReference>
<dbReference type="InterPro" id="IPR011011">
    <property type="entry name" value="Znf_FYVE_PHD"/>
</dbReference>
<feature type="domain" description="SET" evidence="21">
    <location>
        <begin position="1327"/>
        <end position="1445"/>
    </location>
</feature>
<feature type="domain" description="PHD-type" evidence="19">
    <location>
        <begin position="273"/>
        <end position="324"/>
    </location>
</feature>
<dbReference type="SMART" id="SM00249">
    <property type="entry name" value="PHD"/>
    <property type="match status" value="1"/>
</dbReference>
<feature type="region of interest" description="Disordered" evidence="17">
    <location>
        <begin position="938"/>
        <end position="971"/>
    </location>
</feature>
<dbReference type="GO" id="GO:0140999">
    <property type="term" value="F:histone H3K4 trimethyltransferase activity"/>
    <property type="evidence" value="ECO:0007669"/>
    <property type="project" value="UniProtKB-EC"/>
</dbReference>
<accession>A0A7S2KU67</accession>
<dbReference type="InterPro" id="IPR003616">
    <property type="entry name" value="Post-SET_dom"/>
</dbReference>
<evidence type="ECO:0000256" key="7">
    <source>
        <dbReference type="ARBA" id="ARBA00022771"/>
    </source>
</evidence>
<evidence type="ECO:0000256" key="12">
    <source>
        <dbReference type="ARBA" id="ARBA00047571"/>
    </source>
</evidence>
<dbReference type="PROSITE" id="PS50868">
    <property type="entry name" value="POST_SET"/>
    <property type="match status" value="1"/>
</dbReference>
<dbReference type="SMART" id="SM00317">
    <property type="entry name" value="SET"/>
    <property type="match status" value="1"/>
</dbReference>
<dbReference type="InterPro" id="IPR013083">
    <property type="entry name" value="Znf_RING/FYVE/PHD"/>
</dbReference>
<evidence type="ECO:0000259" key="19">
    <source>
        <dbReference type="PROSITE" id="PS50016"/>
    </source>
</evidence>
<evidence type="ECO:0000256" key="1">
    <source>
        <dbReference type="ARBA" id="ARBA00004123"/>
    </source>
</evidence>
<feature type="compositionally biased region" description="Basic and acidic residues" evidence="17">
    <location>
        <begin position="493"/>
        <end position="503"/>
    </location>
</feature>
<dbReference type="InterPro" id="IPR001876">
    <property type="entry name" value="Znf_RanBP2"/>
</dbReference>
<dbReference type="InterPro" id="IPR001965">
    <property type="entry name" value="Znf_PHD"/>
</dbReference>
<dbReference type="SUPFAM" id="SSF57903">
    <property type="entry name" value="FYVE/PHD zinc finger"/>
    <property type="match status" value="1"/>
</dbReference>
<keyword evidence="5" id="KW-0949">S-adenosyl-L-methionine</keyword>
<keyword evidence="11" id="KW-0539">Nucleus</keyword>
<feature type="domain" description="Bromo" evidence="18">
    <location>
        <begin position="999"/>
        <end position="1071"/>
    </location>
</feature>
<dbReference type="SMART" id="SM00508">
    <property type="entry name" value="PostSET"/>
    <property type="match status" value="1"/>
</dbReference>
<feature type="compositionally biased region" description="Acidic residues" evidence="17">
    <location>
        <begin position="881"/>
        <end position="892"/>
    </location>
</feature>
<dbReference type="InterPro" id="IPR044570">
    <property type="entry name" value="Set1-like"/>
</dbReference>
<dbReference type="Gene3D" id="1.20.920.10">
    <property type="entry name" value="Bromodomain-like"/>
    <property type="match status" value="1"/>
</dbReference>
<keyword evidence="4" id="KW-0808">Transferase</keyword>
<evidence type="ECO:0000256" key="5">
    <source>
        <dbReference type="ARBA" id="ARBA00022691"/>
    </source>
</evidence>
<evidence type="ECO:0000256" key="9">
    <source>
        <dbReference type="ARBA" id="ARBA00022853"/>
    </source>
</evidence>
<evidence type="ECO:0000256" key="16">
    <source>
        <dbReference type="PROSITE-ProRule" id="PRU00322"/>
    </source>
</evidence>
<evidence type="ECO:0000256" key="15">
    <source>
        <dbReference type="PROSITE-ProRule" id="PRU00035"/>
    </source>
</evidence>
<comment type="catalytic activity">
    <reaction evidence="13">
        <text>N(6)-methyl-L-lysyl(4)-[histone H3] + S-adenosyl-L-methionine = N(6),N(6)-dimethyl-L-lysyl(4)-[histone H3] + S-adenosyl-L-homocysteine + H(+)</text>
        <dbReference type="Rhea" id="RHEA:60268"/>
        <dbReference type="Rhea" id="RHEA-COMP:15540"/>
        <dbReference type="Rhea" id="RHEA-COMP:15543"/>
        <dbReference type="ChEBI" id="CHEBI:15378"/>
        <dbReference type="ChEBI" id="CHEBI:57856"/>
        <dbReference type="ChEBI" id="CHEBI:59789"/>
        <dbReference type="ChEBI" id="CHEBI:61929"/>
        <dbReference type="ChEBI" id="CHEBI:61976"/>
    </reaction>
</comment>
<evidence type="ECO:0000256" key="10">
    <source>
        <dbReference type="ARBA" id="ARBA00023117"/>
    </source>
</evidence>
<dbReference type="InterPro" id="IPR046341">
    <property type="entry name" value="SET_dom_sf"/>
</dbReference>
<evidence type="ECO:0000256" key="6">
    <source>
        <dbReference type="ARBA" id="ARBA00022723"/>
    </source>
</evidence>
<dbReference type="GO" id="GO:0008270">
    <property type="term" value="F:zinc ion binding"/>
    <property type="evidence" value="ECO:0007669"/>
    <property type="project" value="UniProtKB-KW"/>
</dbReference>
<evidence type="ECO:0000256" key="11">
    <source>
        <dbReference type="ARBA" id="ARBA00023242"/>
    </source>
</evidence>
<dbReference type="SMART" id="SM00297">
    <property type="entry name" value="BROMO"/>
    <property type="match status" value="1"/>
</dbReference>
<dbReference type="Gene3D" id="3.30.40.10">
    <property type="entry name" value="Zinc/RING finger domain, C3HC4 (zinc finger)"/>
    <property type="match status" value="1"/>
</dbReference>
<proteinExistence type="predicted"/>
<protein>
    <recommendedName>
        <fullName evidence="2">[histone H3]-lysine(4) N-trimethyltransferase</fullName>
        <ecNumber evidence="2">2.1.1.354</ecNumber>
    </recommendedName>
</protein>
<name>A0A7S2KU67_9STRA</name>
<comment type="catalytic activity">
    <reaction evidence="12">
        <text>L-lysyl(4)-[histone H3] + 3 S-adenosyl-L-methionine = N(6),N(6),N(6)-trimethyl-L-lysyl(4)-[histone H3] + 3 S-adenosyl-L-homocysteine + 3 H(+)</text>
        <dbReference type="Rhea" id="RHEA:60260"/>
        <dbReference type="Rhea" id="RHEA-COMP:15537"/>
        <dbReference type="Rhea" id="RHEA-COMP:15547"/>
        <dbReference type="ChEBI" id="CHEBI:15378"/>
        <dbReference type="ChEBI" id="CHEBI:29969"/>
        <dbReference type="ChEBI" id="CHEBI:57856"/>
        <dbReference type="ChEBI" id="CHEBI:59789"/>
        <dbReference type="ChEBI" id="CHEBI:61961"/>
        <dbReference type="EC" id="2.1.1.354"/>
    </reaction>
</comment>
<feature type="compositionally biased region" description="Basic and acidic residues" evidence="17">
    <location>
        <begin position="750"/>
        <end position="763"/>
    </location>
</feature>
<dbReference type="SUPFAM" id="SSF47370">
    <property type="entry name" value="Bromodomain"/>
    <property type="match status" value="1"/>
</dbReference>
<keyword evidence="7 16" id="KW-0863">Zinc-finger</keyword>
<dbReference type="PROSITE" id="PS01358">
    <property type="entry name" value="ZF_RANBP2_1"/>
    <property type="match status" value="2"/>
</dbReference>
<dbReference type="InterPro" id="IPR019787">
    <property type="entry name" value="Znf_PHD-finger"/>
</dbReference>
<feature type="region of interest" description="Disordered" evidence="17">
    <location>
        <begin position="27"/>
        <end position="49"/>
    </location>
</feature>
<dbReference type="InterPro" id="IPR001214">
    <property type="entry name" value="SET_dom"/>
</dbReference>
<sequence length="1479" mass="163406">MPPRRVLPSRHARTGIISYSDTQAAGAVVPSGGAEVGTGEIGEHENSTYYLSDEDGSDDIDETQDLTAILPNGRELRVKIKVFDISPQHISPQKSPVRNDAAIEAANWQCHLCGKSNMNGKKRCGHCQAWKGGMRENIRTKKQKPPPPTQDVQPIAIKHHLLAKPPSRGVVEDTPMEVEGGEKEDQDEGGPAGSRPKRKRTNVYSSLSEAVIKATSQARAEAFMAAAPVPQHQSKVKTKPLRDYVHPGAVAAEKVIATSKRVPDELVGNDGNLFYCRVCLGVGEVVCCDGCPHVFHPFCLPAGPSKTSLENDDDPWYCHDCIKKDMKGRSINPKKKKRLGGKGGRGAGGAGRYRARPSMTPSDDERSPRGHGSGYQSPFVRTDEDDEEVGPEALASVQKPTSSTPAFFFFLLHNRSAIEKRLYKRNRFFRAMPKGLSRNEKVAQEGAAIWVGMNDAERNEWIEFSMKDFEQRVVAWKEKVAIHTMIDAMDGDEAKGEFKRQTSDETNSTADATPDDEGFAATNRARLTQFSKVKSQPVNVGSKESNNGILLELLKDIRFRPLPLISTTRDDEDLTHNVRDNVAIQKFIVEGPVETCIGDDCLGCTRGWSHFCLVLKRHIPSAEHRAKLQPPVSSLFATRIGLGLKANLPHYDDDAEKTDASNSTSVEDAARLGGISKICPTYQPRNTHSLDDPSLRKDDATAFIESAIALKTVAPGSGGNDDQSNSEKLSPSPGKVKASSRLLPMRGRTKSAEKDNNNEKNEDTGDNTQQRNKCGKCGNLEGNSFGCIPCRRAQLISQISKRDLQSFYAGGDGASGSHDIRYSCVMLGRSSLQDVSHSGSKGVHKEGLNKVGLSLTKEGWAPNAVMPPRSKQFPIPKLDDNDSVESYDDDESMLSSNNSSAETSNEDMSVDDLSWCCDKCGIENESSSVKCGACQQWKGDNKEENSPNITSSSRSRSCTTKSGEEEPPVDRHSLALKHKEEADELSQKCLTIACCGILAGMIRRDPMRLFAEPVKKEVAEYHKMITDPIDFSKIKEKIFTNEYSSLGAFINDARKLCINACVFNAADTLYATTAKEIFDSLEIMADRAKKWIAMLKNAHATAFTKDSALFTKESAGCSKEDIFKDVRLMWPGAVELLEEPTWLNEQAKSDFVRTKENEIAYYGALAVRRTAAAAEASMLSNLDFDSFQRPVVKRSHLQDELLRRHIDQQVSIHTGSIQLSDVPNFREEGLLTLLKRVQKRRAEARLSSDSGSARCDGFKVGDEVNVSKLRRKFKRTLDATKPRVLPSRLAQSTGLASRNAQEASKEGQLESGATLELIGQVMTENKVSVQGSRTHGWGLFCDKPFSKGEVVAEYIGEYVTDAVADGREKYYRKQRIQDYQFRVDKSLVIDATHKGGYARYINHSCNPNCAANIVKGKAPNEHLKRVIIVAQRDIKATEELSYDYQFPLEMNIDSRIPCNCGSRQCRGFMNWDIPEKARK</sequence>
<evidence type="ECO:0000256" key="4">
    <source>
        <dbReference type="ARBA" id="ARBA00022679"/>
    </source>
</evidence>
<keyword evidence="8" id="KW-0862">Zinc</keyword>
<dbReference type="Gene3D" id="2.170.270.10">
    <property type="entry name" value="SET domain"/>
    <property type="match status" value="1"/>
</dbReference>
<evidence type="ECO:0000256" key="13">
    <source>
        <dbReference type="ARBA" id="ARBA00047583"/>
    </source>
</evidence>
<dbReference type="PROSITE" id="PS01359">
    <property type="entry name" value="ZF_PHD_1"/>
    <property type="match status" value="1"/>
</dbReference>
<evidence type="ECO:0000313" key="23">
    <source>
        <dbReference type="EMBL" id="CAD9586966.1"/>
    </source>
</evidence>
<evidence type="ECO:0000256" key="3">
    <source>
        <dbReference type="ARBA" id="ARBA00022603"/>
    </source>
</evidence>
<feature type="region of interest" description="Disordered" evidence="17">
    <location>
        <begin position="860"/>
        <end position="906"/>
    </location>
</feature>
<evidence type="ECO:0000259" key="21">
    <source>
        <dbReference type="PROSITE" id="PS50280"/>
    </source>
</evidence>
<evidence type="ECO:0000256" key="8">
    <source>
        <dbReference type="ARBA" id="ARBA00022833"/>
    </source>
</evidence>
<keyword evidence="3" id="KW-0489">Methyltransferase</keyword>
<dbReference type="GO" id="GO:0048188">
    <property type="term" value="C:Set1C/COMPASS complex"/>
    <property type="evidence" value="ECO:0007669"/>
    <property type="project" value="TreeGrafter"/>
</dbReference>
<feature type="region of interest" description="Disordered" evidence="17">
    <location>
        <begin position="713"/>
        <end position="772"/>
    </location>
</feature>
<dbReference type="EMBL" id="HBGZ01007744">
    <property type="protein sequence ID" value="CAD9586966.1"/>
    <property type="molecule type" value="Transcribed_RNA"/>
</dbReference>
<dbReference type="SUPFAM" id="SSF82199">
    <property type="entry name" value="SET domain"/>
    <property type="match status" value="1"/>
</dbReference>
<evidence type="ECO:0000256" key="14">
    <source>
        <dbReference type="ARBA" id="ARBA00049129"/>
    </source>
</evidence>
<reference evidence="23" key="1">
    <citation type="submission" date="2021-01" db="EMBL/GenBank/DDBJ databases">
        <authorList>
            <person name="Corre E."/>
            <person name="Pelletier E."/>
            <person name="Niang G."/>
            <person name="Scheremetjew M."/>
            <person name="Finn R."/>
            <person name="Kale V."/>
            <person name="Holt S."/>
            <person name="Cochrane G."/>
            <person name="Meng A."/>
            <person name="Brown T."/>
            <person name="Cohen L."/>
        </authorList>
    </citation>
    <scope>NUCLEOTIDE SEQUENCE</scope>
    <source>
        <strain evidence="23">SM1012Den-03</strain>
    </source>
</reference>
<dbReference type="InterPro" id="IPR036427">
    <property type="entry name" value="Bromodomain-like_sf"/>
</dbReference>